<keyword evidence="6" id="KW-1185">Reference proteome</keyword>
<dbReference type="Proteomes" id="UP000323632">
    <property type="component" value="Unassembled WGS sequence"/>
</dbReference>
<dbReference type="PANTHER" id="PTHR43179:SF12">
    <property type="entry name" value="GALACTOFURANOSYLTRANSFERASE GLFT2"/>
    <property type="match status" value="1"/>
</dbReference>
<protein>
    <submittedName>
        <fullName evidence="5">Glycosyltransferase family 2 protein</fullName>
    </submittedName>
</protein>
<dbReference type="GO" id="GO:0016757">
    <property type="term" value="F:glycosyltransferase activity"/>
    <property type="evidence" value="ECO:0007669"/>
    <property type="project" value="UniProtKB-KW"/>
</dbReference>
<dbReference type="PANTHER" id="PTHR43179">
    <property type="entry name" value="RHAMNOSYLTRANSFERASE WBBL"/>
    <property type="match status" value="1"/>
</dbReference>
<evidence type="ECO:0000313" key="5">
    <source>
        <dbReference type="EMBL" id="KAA5532431.1"/>
    </source>
</evidence>
<comment type="similarity">
    <text evidence="1">Belongs to the glycosyltransferase 2 family.</text>
</comment>
<dbReference type="InterPro" id="IPR029044">
    <property type="entry name" value="Nucleotide-diphossugar_trans"/>
</dbReference>
<dbReference type="Gene3D" id="3.90.550.10">
    <property type="entry name" value="Spore Coat Polysaccharide Biosynthesis Protein SpsA, Chain A"/>
    <property type="match status" value="1"/>
</dbReference>
<keyword evidence="2" id="KW-0328">Glycosyltransferase</keyword>
<evidence type="ECO:0000256" key="3">
    <source>
        <dbReference type="ARBA" id="ARBA00022679"/>
    </source>
</evidence>
<dbReference type="SUPFAM" id="SSF53448">
    <property type="entry name" value="Nucleotide-diphospho-sugar transferases"/>
    <property type="match status" value="1"/>
</dbReference>
<dbReference type="RefSeq" id="WP_150033934.1">
    <property type="nucleotide sequence ID" value="NZ_VWSH01000004.1"/>
</dbReference>
<comment type="caution">
    <text evidence="5">The sequence shown here is derived from an EMBL/GenBank/DDBJ whole genome shotgun (WGS) entry which is preliminary data.</text>
</comment>
<accession>A0A5M6CBL7</accession>
<evidence type="ECO:0000259" key="4">
    <source>
        <dbReference type="Pfam" id="PF00535"/>
    </source>
</evidence>
<dbReference type="Pfam" id="PF00535">
    <property type="entry name" value="Glycos_transf_2"/>
    <property type="match status" value="1"/>
</dbReference>
<feature type="domain" description="Glycosyltransferase 2-like" evidence="4">
    <location>
        <begin position="5"/>
        <end position="175"/>
    </location>
</feature>
<name>A0A5M6CBL7_9BACT</name>
<proteinExistence type="inferred from homology"/>
<dbReference type="EMBL" id="VWSH01000004">
    <property type="protein sequence ID" value="KAA5532431.1"/>
    <property type="molecule type" value="Genomic_DNA"/>
</dbReference>
<evidence type="ECO:0000256" key="1">
    <source>
        <dbReference type="ARBA" id="ARBA00006739"/>
    </source>
</evidence>
<reference evidence="5 6" key="1">
    <citation type="submission" date="2019-09" db="EMBL/GenBank/DDBJ databases">
        <title>Genome sequence and assembly of Taibaiella sp.</title>
        <authorList>
            <person name="Chhetri G."/>
        </authorList>
    </citation>
    <scope>NUCLEOTIDE SEQUENCE [LARGE SCALE GENOMIC DNA]</scope>
    <source>
        <strain evidence="5 6">KVB11</strain>
    </source>
</reference>
<dbReference type="AlphaFoldDB" id="A0A5M6CBL7"/>
<organism evidence="5 6">
    <name type="scientific">Taibaiella lutea</name>
    <dbReference type="NCBI Taxonomy" id="2608001"/>
    <lineage>
        <taxon>Bacteria</taxon>
        <taxon>Pseudomonadati</taxon>
        <taxon>Bacteroidota</taxon>
        <taxon>Chitinophagia</taxon>
        <taxon>Chitinophagales</taxon>
        <taxon>Chitinophagaceae</taxon>
        <taxon>Taibaiella</taxon>
    </lineage>
</organism>
<dbReference type="InterPro" id="IPR001173">
    <property type="entry name" value="Glyco_trans_2-like"/>
</dbReference>
<gene>
    <name evidence="5" type="ORF">F0919_16715</name>
</gene>
<evidence type="ECO:0000313" key="6">
    <source>
        <dbReference type="Proteomes" id="UP000323632"/>
    </source>
</evidence>
<keyword evidence="3 5" id="KW-0808">Transferase</keyword>
<evidence type="ECO:0000256" key="2">
    <source>
        <dbReference type="ARBA" id="ARBA00022676"/>
    </source>
</evidence>
<sequence>MAALSILIITYNRPIDTLALLENLNEQQNRLHHVKEILLLNNASTESYITVEKFISNHPELPVQYVVHDKNLGVAGGRNFLIKKAKGDFLLVLDDDVVFEKKDAIETVAALFSQPRFIENNTAVITLNIFYYDTNERQLSAFPHKDIENYKDKHWFFTYYFTGAAHLMKRELFDKTGFYPEDFFYGMEEYDLSYRVLDTGYTLAYDDSVKVLHKESPTGRVSNATKLGMMWLNKSKVAWRYLPKKYFYSTAFMWSLEYLKKTGFNINGMFAILSKILNIPKTEKRFPISEKSLQYLKSNNARLWY</sequence>